<gene>
    <name evidence="1" type="ORF">LH29_09175</name>
</gene>
<dbReference type="Proteomes" id="UP000032544">
    <property type="component" value="Unassembled WGS sequence"/>
</dbReference>
<sequence length="63" mass="6885">MIFNGGNLLKTIQAEIESISKKHGLIITYVFIHEDEVPAVVREMSAAGMMPKGGQTEKIIISV</sequence>
<protein>
    <submittedName>
        <fullName evidence="1">Uncharacterized protein</fullName>
    </submittedName>
</protein>
<dbReference type="EMBL" id="JRHC01000001">
    <property type="protein sequence ID" value="KJF45511.1"/>
    <property type="molecule type" value="Genomic_DNA"/>
</dbReference>
<comment type="caution">
    <text evidence="1">The sequence shown here is derived from an EMBL/GenBank/DDBJ whole genome shotgun (WGS) entry which is preliminary data.</text>
</comment>
<dbReference type="AlphaFoldDB" id="A0A0D8JFZ6"/>
<accession>A0A0D8JFZ6</accession>
<proteinExistence type="predicted"/>
<organism evidence="1 2">
    <name type="scientific">Draconibacterium sediminis</name>
    <dbReference type="NCBI Taxonomy" id="1544798"/>
    <lineage>
        <taxon>Bacteria</taxon>
        <taxon>Pseudomonadati</taxon>
        <taxon>Bacteroidota</taxon>
        <taxon>Bacteroidia</taxon>
        <taxon>Marinilabiliales</taxon>
        <taxon>Prolixibacteraceae</taxon>
        <taxon>Draconibacterium</taxon>
    </lineage>
</organism>
<evidence type="ECO:0000313" key="1">
    <source>
        <dbReference type="EMBL" id="KJF45511.1"/>
    </source>
</evidence>
<name>A0A0D8JFZ6_9BACT</name>
<evidence type="ECO:0000313" key="2">
    <source>
        <dbReference type="Proteomes" id="UP000032544"/>
    </source>
</evidence>
<keyword evidence="2" id="KW-1185">Reference proteome</keyword>
<reference evidence="1 2" key="1">
    <citation type="submission" date="2014-09" db="EMBL/GenBank/DDBJ databases">
        <title>Draft Genome Sequence of Draconibacterium sp. JN14CK-3.</title>
        <authorList>
            <person name="Dong C."/>
            <person name="Lai Q."/>
            <person name="Shao Z."/>
        </authorList>
    </citation>
    <scope>NUCLEOTIDE SEQUENCE [LARGE SCALE GENOMIC DNA]</scope>
    <source>
        <strain evidence="1 2">JN14CK-3</strain>
    </source>
</reference>